<accession>A0A2P2CFZ3</accession>
<dbReference type="AlphaFoldDB" id="A0A2P2CFZ3"/>
<gene>
    <name evidence="2" type="ORF">NOCA1190168</name>
</gene>
<protein>
    <recommendedName>
        <fullName evidence="1">TfoX N-terminal domain-containing protein</fullName>
    </recommendedName>
</protein>
<feature type="domain" description="TfoX N-terminal" evidence="1">
    <location>
        <begin position="14"/>
        <end position="103"/>
    </location>
</feature>
<dbReference type="InterPro" id="IPR007076">
    <property type="entry name" value="TfoX_N"/>
</dbReference>
<dbReference type="Gene3D" id="3.30.1460.30">
    <property type="entry name" value="YgaC/TfoX-N like chaperone"/>
    <property type="match status" value="1"/>
</dbReference>
<dbReference type="Pfam" id="PF04993">
    <property type="entry name" value="TfoX_N"/>
    <property type="match status" value="1"/>
</dbReference>
<reference evidence="2" key="1">
    <citation type="submission" date="2015-08" db="EMBL/GenBank/DDBJ databases">
        <authorList>
            <person name="Babu N.S."/>
            <person name="Beckwith C.J."/>
            <person name="Beseler K.G."/>
            <person name="Brison A."/>
            <person name="Carone J.V."/>
            <person name="Caskin T.P."/>
            <person name="Diamond M."/>
            <person name="Durham M.E."/>
            <person name="Foxe J.M."/>
            <person name="Go M."/>
            <person name="Henderson B.A."/>
            <person name="Jones I.B."/>
            <person name="McGettigan J.A."/>
            <person name="Micheletti S.J."/>
            <person name="Nasrallah M.E."/>
            <person name="Ortiz D."/>
            <person name="Piller C.R."/>
            <person name="Privatt S.R."/>
            <person name="Schneider S.L."/>
            <person name="Sharp S."/>
            <person name="Smith T.C."/>
            <person name="Stanton J.D."/>
            <person name="Ullery H.E."/>
            <person name="Wilson R.J."/>
            <person name="Serrano M.G."/>
            <person name="Buck G."/>
            <person name="Lee V."/>
            <person name="Wang Y."/>
            <person name="Carvalho R."/>
            <person name="Voegtly L."/>
            <person name="Shi R."/>
            <person name="Duckworth R."/>
            <person name="Johnson A."/>
            <person name="Loviza R."/>
            <person name="Walstead R."/>
            <person name="Shah Z."/>
            <person name="Kiflezghi M."/>
            <person name="Wade K."/>
            <person name="Ball S.L."/>
            <person name="Bradley K.W."/>
            <person name="Asai D.J."/>
            <person name="Bowman C.A."/>
            <person name="Russell D.A."/>
            <person name="Pope W.H."/>
            <person name="Jacobs-Sera D."/>
            <person name="Hendrix R.W."/>
            <person name="Hatfull G.F."/>
        </authorList>
    </citation>
    <scope>NUCLEOTIDE SEQUENCE</scope>
</reference>
<evidence type="ECO:0000313" key="2">
    <source>
        <dbReference type="EMBL" id="CUR59922.1"/>
    </source>
</evidence>
<sequence length="112" mass="12172">MAYDEALAQRIRDLLDGEPGVTSRRMFGGLGFMVDGHMAVAAASQGSLMVRADPADAEQWFDGESVNPMEMRGRPMTGWLLVAADALADDQALEVWVDRGVAHVRTLPPKET</sequence>
<organism evidence="2">
    <name type="scientific">metagenome</name>
    <dbReference type="NCBI Taxonomy" id="256318"/>
    <lineage>
        <taxon>unclassified sequences</taxon>
        <taxon>metagenomes</taxon>
    </lineage>
</organism>
<name>A0A2P2CFZ3_9ZZZZ</name>
<dbReference type="EMBL" id="CZKB01000011">
    <property type="protein sequence ID" value="CUR59922.1"/>
    <property type="molecule type" value="Genomic_DNA"/>
</dbReference>
<proteinExistence type="predicted"/>
<evidence type="ECO:0000259" key="1">
    <source>
        <dbReference type="Pfam" id="PF04993"/>
    </source>
</evidence>
<dbReference type="SUPFAM" id="SSF159894">
    <property type="entry name" value="YgaC/TfoX-N like"/>
    <property type="match status" value="1"/>
</dbReference>